<comment type="similarity">
    <text evidence="1">Belongs to the peptidase S64 family.</text>
</comment>
<protein>
    <recommendedName>
        <fullName evidence="1">SPS-sensor serine protease component SSY5</fullName>
    </recommendedName>
    <alternativeName>
        <fullName evidence="1">Endoprotease SSY5</fullName>
    </alternativeName>
</protein>
<dbReference type="Proteomes" id="UP000190831">
    <property type="component" value="Chromosome G"/>
</dbReference>
<feature type="compositionally biased region" description="Basic and acidic residues" evidence="2">
    <location>
        <begin position="94"/>
        <end position="106"/>
    </location>
</feature>
<feature type="compositionally biased region" description="Polar residues" evidence="2">
    <location>
        <begin position="18"/>
        <end position="30"/>
    </location>
</feature>
<comment type="subcellular location">
    <subcellularLocation>
        <location evidence="1">Cell membrane</location>
        <topology evidence="1">Peripheral membrane protein</topology>
        <orientation evidence="1">Cytoplasmic side</orientation>
    </subcellularLocation>
</comment>
<gene>
    <name evidence="3" type="ORF">LAFE_0G04852G</name>
</gene>
<reference evidence="3 4" key="1">
    <citation type="submission" date="2016-03" db="EMBL/GenBank/DDBJ databases">
        <authorList>
            <person name="Devillers H."/>
        </authorList>
    </citation>
    <scope>NUCLEOTIDE SEQUENCE [LARGE SCALE GENOMIC DNA]</scope>
    <source>
        <strain evidence="3">CBS 6772</strain>
    </source>
</reference>
<accession>A0A1G4MHE4</accession>
<evidence type="ECO:0000256" key="2">
    <source>
        <dbReference type="SAM" id="MobiDB-lite"/>
    </source>
</evidence>
<keyword evidence="4" id="KW-1185">Reference proteome</keyword>
<name>A0A1G4MHE4_LACFM</name>
<evidence type="ECO:0000313" key="4">
    <source>
        <dbReference type="Proteomes" id="UP000190831"/>
    </source>
</evidence>
<comment type="subunit">
    <text evidence="1">Component of the plasma membrane SPS (SSY1-PTR3-SSY5) amino acid sensor complex.</text>
</comment>
<dbReference type="InterPro" id="IPR012985">
    <property type="entry name" value="Peptidase_S64_Ssy5"/>
</dbReference>
<proteinExistence type="inferred from homology"/>
<dbReference type="PIRSF" id="PIRSF011716">
    <property type="entry name" value="Peptidase_S64_Ssy5"/>
    <property type="match status" value="1"/>
</dbReference>
<keyword evidence="1" id="KW-1003">Cell membrane</keyword>
<dbReference type="GO" id="GO:0005886">
    <property type="term" value="C:plasma membrane"/>
    <property type="evidence" value="ECO:0007669"/>
    <property type="project" value="UniProtKB-SubCell"/>
</dbReference>
<keyword evidence="1" id="KW-0472">Membrane</keyword>
<dbReference type="Pfam" id="PF08192">
    <property type="entry name" value="Peptidase_S64"/>
    <property type="match status" value="1"/>
</dbReference>
<dbReference type="OrthoDB" id="4096087at2759"/>
<dbReference type="OMA" id="VGMLHSY"/>
<sequence>MVKKLFGLGRRKTEGKTDSGNSASQDPTRTSSSSPSSSSSPAVEDLNIRSSSDDDASSRVSSSIQSSSIFSKSRLTYNTGGSSTRTGSSHGKSRKEEEPNLHDNDNVGKPLRVLDFGRISSLNPVMEEEEASIAKSETALQGGIFNEEVSSSAQRTSSNHNLYARKAPEKIIITVDQVENELRLLDENLVSLMDDIHQNVTNISKAVIQAIEYFKKFLPEAAFAKVPYKVSMNKSSSLRRITKVVLHFTDNLLMSDVFNNSRAILVKRFMEFLKKLNINPIEDNYDSHTLPCPKNFCIDEDCDLPNKEKISLIIEEIARADSASISDQDGAFIAPVLRGLSKVSAVLTVLFGLPNPQHGHYEMVKALYSLFPDVHFYCVKDYIKPCADILPSRAKPKPMENKTVPQFIPPYRLVTDSTKPPISMSLSSEQSKNITGTLGGYIYPQIEKSDTTLSQFTGSTFAITCAHVVLSESQDYPHVAVPSTVLQKQYKKAILEESQRYAQNSPERCAFEAEVTRIDQNLQWQDENQFGQVVWGERSIINQRLSDFAIIKVNPLLNCMNYLGDDVSTLADPTLRFQNLYVKEKVLQLKAGMEVFKIGATTKYTSGRINGSKLVYWADGKIQSSEFVISSPSPFFATGGDSGAWILTKLPGRLGLGVVGMLHSYDGEQKQFGLFSSIGDILERLHDVTGVLWDIDKPVDN</sequence>
<comment type="function">
    <text evidence="1">Protease component of the SPS-sensor system, which regulates the expression of several amino acid-metabolizing enzymes and amino acid- and peptide-permeases in response to extracellular amino acid levels by controlling the activity of two transcription factors, STP1 and STP2. Catalyzes the activation of these transcription factors, which are synthesized as latent cytoplasmic precursors, by proteolytic removal of an N-terminal inhibitory domain containing cytoplasmic retention motifs. SSY5 binds as an inactive protease complex to STP1. In response to extracellular amino acids and dependent on the other SPS-sensor components, the inhibitory propeptide is induced to dissociate, and thereby enables the catalytic domain to process STP1.</text>
</comment>
<dbReference type="InterPro" id="IPR009003">
    <property type="entry name" value="Peptidase_S1_PA"/>
</dbReference>
<dbReference type="STRING" id="4955.A0A1G4MHE4"/>
<feature type="region of interest" description="Disordered" evidence="2">
    <location>
        <begin position="1"/>
        <end position="109"/>
    </location>
</feature>
<dbReference type="SUPFAM" id="SSF50494">
    <property type="entry name" value="Trypsin-like serine proteases"/>
    <property type="match status" value="1"/>
</dbReference>
<feature type="compositionally biased region" description="Low complexity" evidence="2">
    <location>
        <begin position="31"/>
        <end position="41"/>
    </location>
</feature>
<evidence type="ECO:0000313" key="3">
    <source>
        <dbReference type="EMBL" id="SCW03184.1"/>
    </source>
</evidence>
<evidence type="ECO:0000256" key="1">
    <source>
        <dbReference type="PIRNR" id="PIRNR011716"/>
    </source>
</evidence>
<dbReference type="AlphaFoldDB" id="A0A1G4MHE4"/>
<feature type="compositionally biased region" description="Low complexity" evidence="2">
    <location>
        <begin position="58"/>
        <end position="90"/>
    </location>
</feature>
<dbReference type="EMBL" id="LT598486">
    <property type="protein sequence ID" value="SCW03184.1"/>
    <property type="molecule type" value="Genomic_DNA"/>
</dbReference>
<organism evidence="3 4">
    <name type="scientific">Lachancea fermentati</name>
    <name type="common">Zygosaccharomyces fermentati</name>
    <dbReference type="NCBI Taxonomy" id="4955"/>
    <lineage>
        <taxon>Eukaryota</taxon>
        <taxon>Fungi</taxon>
        <taxon>Dikarya</taxon>
        <taxon>Ascomycota</taxon>
        <taxon>Saccharomycotina</taxon>
        <taxon>Saccharomycetes</taxon>
        <taxon>Saccharomycetales</taxon>
        <taxon>Saccharomycetaceae</taxon>
        <taxon>Lachancea</taxon>
    </lineage>
</organism>